<evidence type="ECO:0000313" key="2">
    <source>
        <dbReference type="Proteomes" id="UP000702425"/>
    </source>
</evidence>
<accession>A0ABX2D314</accession>
<evidence type="ECO:0000313" key="1">
    <source>
        <dbReference type="EMBL" id="NQE36863.1"/>
    </source>
</evidence>
<dbReference type="RefSeq" id="WP_172190723.1">
    <property type="nucleotide sequence ID" value="NZ_CAWPPK010000004.1"/>
</dbReference>
<dbReference type="EMBL" id="SRRZ01000101">
    <property type="protein sequence ID" value="NQE36863.1"/>
    <property type="molecule type" value="Genomic_DNA"/>
</dbReference>
<protein>
    <submittedName>
        <fullName evidence="1">Uncharacterized protein</fullName>
    </submittedName>
</protein>
<sequence>MEISTFELLAKPIAPLNLLPPNLDPVARRIVQGYFLTISNLEEFDVRYRIEFTVSLPTLPNPNKTLLDNAVIFFDAEADNIQVPLIQDQMKPEIYRASFRIPARKTASFQLLPKLPDVLAASMLEVRGFVSLFRRKIFPAPLRPVKVLLNPEIRGTFLPNDFATVPPSPPNPDLDFDQINYTLAIASGKALNEIPPEPPEQVIGGPILVSPILEPLLEELRNGTSDLASLEADNPEKARTLVQLLAQLDPSDINLKDLNTVMDKFDIPVRMSRS</sequence>
<comment type="caution">
    <text evidence="1">The sequence shown here is derived from an EMBL/GenBank/DDBJ whole genome shotgun (WGS) entry which is preliminary data.</text>
</comment>
<keyword evidence="2" id="KW-1185">Reference proteome</keyword>
<proteinExistence type="predicted"/>
<gene>
    <name evidence="1" type="ORF">E5S67_04629</name>
</gene>
<organism evidence="1 2">
    <name type="scientific">Microcoleus asticus IPMA8</name>
    <dbReference type="NCBI Taxonomy" id="2563858"/>
    <lineage>
        <taxon>Bacteria</taxon>
        <taxon>Bacillati</taxon>
        <taxon>Cyanobacteriota</taxon>
        <taxon>Cyanophyceae</taxon>
        <taxon>Oscillatoriophycideae</taxon>
        <taxon>Oscillatoriales</taxon>
        <taxon>Microcoleaceae</taxon>
        <taxon>Microcoleus</taxon>
        <taxon>Microcoleus asticus</taxon>
    </lineage>
</organism>
<name>A0ABX2D314_9CYAN</name>
<dbReference type="Proteomes" id="UP000702425">
    <property type="component" value="Unassembled WGS sequence"/>
</dbReference>
<reference evidence="1 2" key="1">
    <citation type="journal article" date="2020" name="Sci. Rep.">
        <title>A novel cyanobacterial geosmin producer, revising GeoA distribution and dispersion patterns in Bacteria.</title>
        <authorList>
            <person name="Churro C."/>
            <person name="Semedo-Aguiar A.P."/>
            <person name="Silva A.D."/>
            <person name="Pereira-Leal J.B."/>
            <person name="Leite R.B."/>
        </authorList>
    </citation>
    <scope>NUCLEOTIDE SEQUENCE [LARGE SCALE GENOMIC DNA]</scope>
    <source>
        <strain evidence="1 2">IPMA8</strain>
    </source>
</reference>